<evidence type="ECO:0000256" key="4">
    <source>
        <dbReference type="ARBA" id="ARBA00022679"/>
    </source>
</evidence>
<evidence type="ECO:0000256" key="7">
    <source>
        <dbReference type="HAMAP-Rule" id="MF_00108"/>
    </source>
</evidence>
<accession>A0A1G5LJ75</accession>
<feature type="site" description="Transition state stabilizer" evidence="7">
    <location>
        <position position="24"/>
    </location>
</feature>
<keyword evidence="6 7" id="KW-0414">Isoprene biosynthesis</keyword>
<dbReference type="Pfam" id="PF01128">
    <property type="entry name" value="IspD"/>
    <property type="match status" value="1"/>
</dbReference>
<dbReference type="Gene3D" id="3.90.550.10">
    <property type="entry name" value="Spore Coat Polysaccharide Biosynthesis Protein SpsA, Chain A"/>
    <property type="match status" value="1"/>
</dbReference>
<dbReference type="FunFam" id="3.90.550.10:FF:000003">
    <property type="entry name" value="2-C-methyl-D-erythritol 4-phosphate cytidylyltransferase"/>
    <property type="match status" value="1"/>
</dbReference>
<evidence type="ECO:0000256" key="6">
    <source>
        <dbReference type="ARBA" id="ARBA00023229"/>
    </source>
</evidence>
<feature type="site" description="Positions MEP for the nucleophilic attack" evidence="7">
    <location>
        <position position="210"/>
    </location>
</feature>
<evidence type="ECO:0000256" key="1">
    <source>
        <dbReference type="ARBA" id="ARBA00001282"/>
    </source>
</evidence>
<dbReference type="SUPFAM" id="SSF53448">
    <property type="entry name" value="Nucleotide-diphospho-sugar transferases"/>
    <property type="match status" value="1"/>
</dbReference>
<dbReference type="STRING" id="582692.SAMN05720606_12668"/>
<dbReference type="InterPro" id="IPR034683">
    <property type="entry name" value="IspD/TarI"/>
</dbReference>
<dbReference type="EMBL" id="FMVM01000026">
    <property type="protein sequence ID" value="SCZ12270.1"/>
    <property type="molecule type" value="Genomic_DNA"/>
</dbReference>
<dbReference type="PANTHER" id="PTHR32125">
    <property type="entry name" value="2-C-METHYL-D-ERYTHRITOL 4-PHOSPHATE CYTIDYLYLTRANSFERASE, CHLOROPLASTIC"/>
    <property type="match status" value="1"/>
</dbReference>
<evidence type="ECO:0000313" key="8">
    <source>
        <dbReference type="EMBL" id="SCZ12270.1"/>
    </source>
</evidence>
<dbReference type="RefSeq" id="WP_090924693.1">
    <property type="nucleotide sequence ID" value="NZ_FMVM01000026.1"/>
</dbReference>
<evidence type="ECO:0000313" key="9">
    <source>
        <dbReference type="Proteomes" id="UP000198538"/>
    </source>
</evidence>
<dbReference type="CDD" id="cd02516">
    <property type="entry name" value="CDP-ME_synthetase"/>
    <property type="match status" value="1"/>
</dbReference>
<dbReference type="Proteomes" id="UP000198538">
    <property type="component" value="Unassembled WGS sequence"/>
</dbReference>
<dbReference type="InterPro" id="IPR001228">
    <property type="entry name" value="IspD"/>
</dbReference>
<dbReference type="UniPathway" id="UPA00056">
    <property type="reaction ID" value="UER00093"/>
</dbReference>
<name>A0A1G5LJ75_9BACL</name>
<organism evidence="8 9">
    <name type="scientific">Paenibacillus polysaccharolyticus</name>
    <dbReference type="NCBI Taxonomy" id="582692"/>
    <lineage>
        <taxon>Bacteria</taxon>
        <taxon>Bacillati</taxon>
        <taxon>Bacillota</taxon>
        <taxon>Bacilli</taxon>
        <taxon>Bacillales</taxon>
        <taxon>Paenibacillaceae</taxon>
        <taxon>Paenibacillus</taxon>
    </lineage>
</organism>
<gene>
    <name evidence="7" type="primary">ispD</name>
    <name evidence="8" type="ORF">SAMN05720606_12668</name>
</gene>
<feature type="site" description="Transition state stabilizer" evidence="7">
    <location>
        <position position="17"/>
    </location>
</feature>
<evidence type="ECO:0000256" key="3">
    <source>
        <dbReference type="ARBA" id="ARBA00009789"/>
    </source>
</evidence>
<reference evidence="9" key="1">
    <citation type="submission" date="2016-10" db="EMBL/GenBank/DDBJ databases">
        <authorList>
            <person name="Varghese N."/>
            <person name="Submissions S."/>
        </authorList>
    </citation>
    <scope>NUCLEOTIDE SEQUENCE [LARGE SCALE GENOMIC DNA]</scope>
    <source>
        <strain evidence="9">BL9</strain>
    </source>
</reference>
<evidence type="ECO:0000256" key="5">
    <source>
        <dbReference type="ARBA" id="ARBA00022695"/>
    </source>
</evidence>
<dbReference type="GO" id="GO:0050518">
    <property type="term" value="F:2-C-methyl-D-erythritol 4-phosphate cytidylyltransferase activity"/>
    <property type="evidence" value="ECO:0007669"/>
    <property type="project" value="UniProtKB-UniRule"/>
</dbReference>
<dbReference type="HAMAP" id="MF_00108">
    <property type="entry name" value="IspD"/>
    <property type="match status" value="1"/>
</dbReference>
<proteinExistence type="inferred from homology"/>
<feature type="site" description="Positions MEP for the nucleophilic attack" evidence="7">
    <location>
        <position position="154"/>
    </location>
</feature>
<evidence type="ECO:0000256" key="2">
    <source>
        <dbReference type="ARBA" id="ARBA00004787"/>
    </source>
</evidence>
<keyword evidence="9" id="KW-1185">Reference proteome</keyword>
<protein>
    <recommendedName>
        <fullName evidence="7">2-C-methyl-D-erythritol 4-phosphate cytidylyltransferase</fullName>
        <ecNumber evidence="7">2.7.7.60</ecNumber>
    </recommendedName>
    <alternativeName>
        <fullName evidence="7">4-diphosphocytidyl-2C-methyl-D-erythritol synthase</fullName>
    </alternativeName>
    <alternativeName>
        <fullName evidence="7">MEP cytidylyltransferase</fullName>
        <shortName evidence="7">MCT</shortName>
    </alternativeName>
</protein>
<dbReference type="PANTHER" id="PTHR32125:SF4">
    <property type="entry name" value="2-C-METHYL-D-ERYTHRITOL 4-PHOSPHATE CYTIDYLYLTRANSFERASE, CHLOROPLASTIC"/>
    <property type="match status" value="1"/>
</dbReference>
<comment type="catalytic activity">
    <reaction evidence="1 7">
        <text>2-C-methyl-D-erythritol 4-phosphate + CTP + H(+) = 4-CDP-2-C-methyl-D-erythritol + diphosphate</text>
        <dbReference type="Rhea" id="RHEA:13429"/>
        <dbReference type="ChEBI" id="CHEBI:15378"/>
        <dbReference type="ChEBI" id="CHEBI:33019"/>
        <dbReference type="ChEBI" id="CHEBI:37563"/>
        <dbReference type="ChEBI" id="CHEBI:57823"/>
        <dbReference type="ChEBI" id="CHEBI:58262"/>
        <dbReference type="EC" id="2.7.7.60"/>
    </reaction>
</comment>
<keyword evidence="4 7" id="KW-0808">Transferase</keyword>
<comment type="function">
    <text evidence="7">Catalyzes the formation of 4-diphosphocytidyl-2-C-methyl-D-erythritol from CTP and 2-C-methyl-D-erythritol 4-phosphate (MEP).</text>
</comment>
<dbReference type="NCBIfam" id="TIGR00453">
    <property type="entry name" value="ispD"/>
    <property type="match status" value="1"/>
</dbReference>
<dbReference type="InterPro" id="IPR029044">
    <property type="entry name" value="Nucleotide-diphossugar_trans"/>
</dbReference>
<dbReference type="InterPro" id="IPR018294">
    <property type="entry name" value="ISPD_synthase_CS"/>
</dbReference>
<dbReference type="GO" id="GO:0019288">
    <property type="term" value="P:isopentenyl diphosphate biosynthetic process, methylerythritol 4-phosphate pathway"/>
    <property type="evidence" value="ECO:0007669"/>
    <property type="project" value="UniProtKB-UniRule"/>
</dbReference>
<comment type="pathway">
    <text evidence="2 7">Isoprenoid biosynthesis; isopentenyl diphosphate biosynthesis via DXP pathway; isopentenyl diphosphate from 1-deoxy-D-xylulose 5-phosphate: step 2/6.</text>
</comment>
<comment type="similarity">
    <text evidence="3 7">Belongs to the IspD/TarI cytidylyltransferase family. IspD subfamily.</text>
</comment>
<dbReference type="EC" id="2.7.7.60" evidence="7"/>
<dbReference type="AlphaFoldDB" id="A0A1G5LJ75"/>
<dbReference type="InterPro" id="IPR050088">
    <property type="entry name" value="IspD/TarI_cytidylyltransf_bact"/>
</dbReference>
<sequence length="230" mass="25478">MDKGWGVVIVAAGRGTRMGTTESKQFLLLQDKPVFIHTLEVFAALDEIREMILVTGVADVERCLEWVKEYQLETRVRVIPGGKERQHSVHEGLRALSTDGVLVHDGVRPFVTREQIRECMAAAESGEGAVLAVPVKDTIKQVNAEGIVTATPDRSSLWSIQTPQAFRLSSLLEAYESAERDGFLGTDDAMLAERQGMSVKVVEGSYTNIKLTTPEDLQYAAFWLEGEKNR</sequence>
<dbReference type="PROSITE" id="PS01295">
    <property type="entry name" value="ISPD"/>
    <property type="match status" value="1"/>
</dbReference>
<keyword evidence="5 7" id="KW-0548">Nucleotidyltransferase</keyword>